<dbReference type="InterPro" id="IPR026913">
    <property type="entry name" value="METTL24"/>
</dbReference>
<gene>
    <name evidence="2" type="ORF">C8F04DRAFT_1158671</name>
</gene>
<protein>
    <submittedName>
        <fullName evidence="2">Methyltransferase domain-containing protein</fullName>
    </submittedName>
</protein>
<evidence type="ECO:0000259" key="1">
    <source>
        <dbReference type="Pfam" id="PF13383"/>
    </source>
</evidence>
<keyword evidence="2" id="KW-0489">Methyltransferase</keyword>
<reference evidence="2" key="1">
    <citation type="submission" date="2023-03" db="EMBL/GenBank/DDBJ databases">
        <title>Massive genome expansion in bonnet fungi (Mycena s.s.) driven by repeated elements and novel gene families across ecological guilds.</title>
        <authorList>
            <consortium name="Lawrence Berkeley National Laboratory"/>
            <person name="Harder C.B."/>
            <person name="Miyauchi S."/>
            <person name="Viragh M."/>
            <person name="Kuo A."/>
            <person name="Thoen E."/>
            <person name="Andreopoulos B."/>
            <person name="Lu D."/>
            <person name="Skrede I."/>
            <person name="Drula E."/>
            <person name="Henrissat B."/>
            <person name="Morin E."/>
            <person name="Kohler A."/>
            <person name="Barry K."/>
            <person name="LaButti K."/>
            <person name="Morin E."/>
            <person name="Salamov A."/>
            <person name="Lipzen A."/>
            <person name="Mereny Z."/>
            <person name="Hegedus B."/>
            <person name="Baldrian P."/>
            <person name="Stursova M."/>
            <person name="Weitz H."/>
            <person name="Taylor A."/>
            <person name="Grigoriev I.V."/>
            <person name="Nagy L.G."/>
            <person name="Martin F."/>
            <person name="Kauserud H."/>
        </authorList>
    </citation>
    <scope>NUCLEOTIDE SEQUENCE</scope>
    <source>
        <strain evidence="2">CBHHK200</strain>
    </source>
</reference>
<dbReference type="EMBL" id="JARJCM010000449">
    <property type="protein sequence ID" value="KAJ7016954.1"/>
    <property type="molecule type" value="Genomic_DNA"/>
</dbReference>
<accession>A0AAD6RX29</accession>
<proteinExistence type="predicted"/>
<evidence type="ECO:0000313" key="2">
    <source>
        <dbReference type="EMBL" id="KAJ7016954.1"/>
    </source>
</evidence>
<keyword evidence="3" id="KW-1185">Reference proteome</keyword>
<name>A0AAD6RX29_9AGAR</name>
<dbReference type="InterPro" id="IPR025714">
    <property type="entry name" value="Methyltranfer_dom"/>
</dbReference>
<organism evidence="2 3">
    <name type="scientific">Mycena alexandri</name>
    <dbReference type="NCBI Taxonomy" id="1745969"/>
    <lineage>
        <taxon>Eukaryota</taxon>
        <taxon>Fungi</taxon>
        <taxon>Dikarya</taxon>
        <taxon>Basidiomycota</taxon>
        <taxon>Agaricomycotina</taxon>
        <taxon>Agaricomycetes</taxon>
        <taxon>Agaricomycetidae</taxon>
        <taxon>Agaricales</taxon>
        <taxon>Marasmiineae</taxon>
        <taxon>Mycenaceae</taxon>
        <taxon>Mycena</taxon>
    </lineage>
</organism>
<feature type="domain" description="Methyltransferase" evidence="1">
    <location>
        <begin position="106"/>
        <end position="307"/>
    </location>
</feature>
<dbReference type="PANTHER" id="PTHR32026">
    <property type="entry name" value="METHYLTRANSFERASE-LIKE PROTEIN 24"/>
    <property type="match status" value="1"/>
</dbReference>
<dbReference type="Proteomes" id="UP001218188">
    <property type="component" value="Unassembled WGS sequence"/>
</dbReference>
<dbReference type="GO" id="GO:0008168">
    <property type="term" value="F:methyltransferase activity"/>
    <property type="evidence" value="ECO:0007669"/>
    <property type="project" value="UniProtKB-KW"/>
</dbReference>
<sequence length="340" mass="39167">MQRTNWKQFAQSPWPKFSAAFLVLFTFYLLARDTHPPVSKYHDLLTTTNTSALMHHGTSRLVRTLEANEKRYQFTIVEREKLIQKSGGYHIPAFPPPRTSFYVLWDFFIPAFTCPFPMYRVGVLADGGKWVCGLDRVLQNRPDPIVYSLNYQTPPYSSFEQDMLSRSPGCQIYGFDANATEAAVAQWPWGDTDVVTDFKLLSRVHFNHFAVADLTAERYRSLHNVMRGFGHSWIDILKIDLEGSEFATLVSIIADTQDEPLPFGQLLLEVHIGWSEDMTTVDQFSKWFARLERAGLRPFYFEVSMLDVNTMRAEPAVVYWSFINIRGRHALVDDGLPEYP</sequence>
<keyword evidence="2" id="KW-0808">Transferase</keyword>
<comment type="caution">
    <text evidence="2">The sequence shown here is derived from an EMBL/GenBank/DDBJ whole genome shotgun (WGS) entry which is preliminary data.</text>
</comment>
<dbReference type="PANTHER" id="PTHR32026:SF10">
    <property type="entry name" value="METHYLTRANSFERASE-LIKE PROTEIN 24-RELATED"/>
    <property type="match status" value="1"/>
</dbReference>
<dbReference type="AlphaFoldDB" id="A0AAD6RX29"/>
<dbReference type="Pfam" id="PF13383">
    <property type="entry name" value="Methyltransf_22"/>
    <property type="match status" value="1"/>
</dbReference>
<dbReference type="GO" id="GO:0032259">
    <property type="term" value="P:methylation"/>
    <property type="evidence" value="ECO:0007669"/>
    <property type="project" value="UniProtKB-KW"/>
</dbReference>
<evidence type="ECO:0000313" key="3">
    <source>
        <dbReference type="Proteomes" id="UP001218188"/>
    </source>
</evidence>